<evidence type="ECO:0000313" key="4">
    <source>
        <dbReference type="Proteomes" id="UP000002382"/>
    </source>
</evidence>
<dbReference type="EMBL" id="CP001634">
    <property type="protein sequence ID" value="ACR79451.1"/>
    <property type="molecule type" value="Genomic_DNA"/>
</dbReference>
<dbReference type="OrthoDB" id="9802970at2"/>
<organism evidence="3 4">
    <name type="scientific">Kosmotoga olearia (strain ATCC BAA-1733 / DSM 21960 / TBF 19.5.1)</name>
    <dbReference type="NCBI Taxonomy" id="521045"/>
    <lineage>
        <taxon>Bacteria</taxon>
        <taxon>Thermotogati</taxon>
        <taxon>Thermotogota</taxon>
        <taxon>Thermotogae</taxon>
        <taxon>Kosmotogales</taxon>
        <taxon>Kosmotogaceae</taxon>
        <taxon>Kosmotoga</taxon>
    </lineage>
</organism>
<dbReference type="GO" id="GO:0009025">
    <property type="term" value="F:tagatose-bisphosphate aldolase activity"/>
    <property type="evidence" value="ECO:0007669"/>
    <property type="project" value="UniProtKB-EC"/>
</dbReference>
<dbReference type="CDD" id="cd00945">
    <property type="entry name" value="Aldolase_Class_I"/>
    <property type="match status" value="1"/>
</dbReference>
<evidence type="ECO:0000256" key="1">
    <source>
        <dbReference type="ARBA" id="ARBA00008679"/>
    </source>
</evidence>
<dbReference type="KEGG" id="kol:Kole_0737"/>
<dbReference type="GO" id="GO:1902777">
    <property type="term" value="P:6-sulfoquinovose(1-) catabolic process"/>
    <property type="evidence" value="ECO:0007669"/>
    <property type="project" value="TreeGrafter"/>
</dbReference>
<keyword evidence="2 3" id="KW-0456">Lyase</keyword>
<protein>
    <submittedName>
        <fullName evidence="3">Tagatose-bisphosphate aldolase</fullName>
        <ecNumber evidence="3">4.1.2.40</ecNumber>
    </submittedName>
</protein>
<dbReference type="Proteomes" id="UP000002382">
    <property type="component" value="Chromosome"/>
</dbReference>
<dbReference type="RefSeq" id="WP_015868117.1">
    <property type="nucleotide sequence ID" value="NC_012785.1"/>
</dbReference>
<dbReference type="eggNOG" id="COG3684">
    <property type="taxonomic scope" value="Bacteria"/>
</dbReference>
<dbReference type="Gene3D" id="3.20.20.70">
    <property type="entry name" value="Aldolase class I"/>
    <property type="match status" value="1"/>
</dbReference>
<dbReference type="SMART" id="SM01133">
    <property type="entry name" value="DeoC"/>
    <property type="match status" value="1"/>
</dbReference>
<sequence length="310" mass="35218">MNLTVGKFRGYTRISNEFGQFNMLALDQRNSLQKSIKEIKGDWNSEDLANIKKMILKTLSFYASAVLIDGEYGFPENIKYVAPQTGIILSVEKSGYVTDESNFQDRHSVLYREDAVKLAKKHGLDAVKLLIYWSDYASDNTKNYQKELVESVGKQCREEDILFILEILTYNRGEREKNETILNAVRIFKDDSFGVDLFKIEAFSQDPEISKETVFEATGGKPWVILSGGMDLDKFKGIVKWNMTLGASGYLCGRVVWKGAVKYVEDLAKMEAHLENIGKYNINVLKLNSLEALPFYNAPYFGGMENIDLV</sequence>
<evidence type="ECO:0000313" key="3">
    <source>
        <dbReference type="EMBL" id="ACR79451.1"/>
    </source>
</evidence>
<dbReference type="NCBIfam" id="NF009498">
    <property type="entry name" value="PRK12858.1"/>
    <property type="match status" value="1"/>
</dbReference>
<dbReference type="Pfam" id="PF01791">
    <property type="entry name" value="DeoC"/>
    <property type="match status" value="1"/>
</dbReference>
<dbReference type="PANTHER" id="PTHR39340">
    <property type="entry name" value="SULFOFRUCTOSEPHOSPHATE ALDOLASE"/>
    <property type="match status" value="1"/>
</dbReference>
<reference evidence="3 4" key="1">
    <citation type="submission" date="2009-06" db="EMBL/GenBank/DDBJ databases">
        <title>Complete sequence of Thermotogales bacterium TBF 19.5.1.</title>
        <authorList>
            <consortium name="US DOE Joint Genome Institute"/>
            <person name="Lucas S."/>
            <person name="Copeland A."/>
            <person name="Lapidus A."/>
            <person name="Glavina del Rio T."/>
            <person name="Tice H."/>
            <person name="Bruce D."/>
            <person name="Goodwin L."/>
            <person name="Pitluck S."/>
            <person name="Chertkov O."/>
            <person name="Brettin T."/>
            <person name="Detter J.C."/>
            <person name="Han C."/>
            <person name="Schmutz J."/>
            <person name="Larimer F."/>
            <person name="Land M."/>
            <person name="Hauser L."/>
            <person name="Kyrpides N."/>
            <person name="Ovchinnikova G."/>
            <person name="Noll K."/>
        </authorList>
    </citation>
    <scope>NUCLEOTIDE SEQUENCE [LARGE SCALE GENOMIC DNA]</scope>
    <source>
        <strain evidence="4">ATCC BAA-1733 / DSM 21960 / TBF 19.5.1</strain>
    </source>
</reference>
<dbReference type="HOGENOM" id="CLU_058971_0_1_0"/>
<dbReference type="GO" id="GO:0061595">
    <property type="term" value="F:6-deoxy-6-sulfofructose-1-phosphate aldolase activity"/>
    <property type="evidence" value="ECO:0007669"/>
    <property type="project" value="TreeGrafter"/>
</dbReference>
<dbReference type="PANTHER" id="PTHR39340:SF1">
    <property type="entry name" value="SULFOFRUCTOSEPHOSPHATE ALDOLASE"/>
    <property type="match status" value="1"/>
</dbReference>
<name>C5CFN3_KOSOT</name>
<dbReference type="InterPro" id="IPR050552">
    <property type="entry name" value="LacD_aldolase"/>
</dbReference>
<keyword evidence="4" id="KW-1185">Reference proteome</keyword>
<reference evidence="3 4" key="2">
    <citation type="journal article" date="2011" name="J. Bacteriol.">
        <title>Genome Sequence of Kosmotoga olearia Strain TBF 19.5.1, a Thermophilic Bacterium with a Wide Growth Temperature Range, Isolated from the Troll B Oil Platform in the North Sea.</title>
        <authorList>
            <person name="Swithers K.S."/>
            <person name="Dipippo J.L."/>
            <person name="Bruce D.C."/>
            <person name="Detter C."/>
            <person name="Tapia R."/>
            <person name="Han S."/>
            <person name="Goodwin L.A."/>
            <person name="Han J."/>
            <person name="Woyke T."/>
            <person name="Pitluck S."/>
            <person name="Pennacchio L."/>
            <person name="Nolan M."/>
            <person name="Mikhailova N."/>
            <person name="Land M.L."/>
            <person name="Nesbo C.L."/>
            <person name="Gogarten J.P."/>
            <person name="Noll K.M."/>
        </authorList>
    </citation>
    <scope>NUCLEOTIDE SEQUENCE [LARGE SCALE GENOMIC DNA]</scope>
    <source>
        <strain evidence="4">ATCC BAA-1733 / DSM 21960 / TBF 19.5.1</strain>
    </source>
</reference>
<dbReference type="SUPFAM" id="SSF51569">
    <property type="entry name" value="Aldolase"/>
    <property type="match status" value="1"/>
</dbReference>
<dbReference type="STRING" id="521045.Kole_0737"/>
<dbReference type="InterPro" id="IPR013785">
    <property type="entry name" value="Aldolase_TIM"/>
</dbReference>
<proteinExistence type="inferred from homology"/>
<accession>C5CFN3</accession>
<gene>
    <name evidence="3" type="ordered locus">Kole_0737</name>
</gene>
<dbReference type="EC" id="4.1.2.40" evidence="3"/>
<comment type="similarity">
    <text evidence="1">Belongs to the aldolase LacD family.</text>
</comment>
<dbReference type="InterPro" id="IPR002915">
    <property type="entry name" value="DeoC/FbaB/LacD_aldolase"/>
</dbReference>
<dbReference type="AlphaFoldDB" id="C5CFN3"/>
<evidence type="ECO:0000256" key="2">
    <source>
        <dbReference type="ARBA" id="ARBA00023239"/>
    </source>
</evidence>